<feature type="domain" description="HNH nuclease" evidence="1">
    <location>
        <begin position="124"/>
        <end position="189"/>
    </location>
</feature>
<dbReference type="InterPro" id="IPR038735">
    <property type="entry name" value="MSMEG_1276-like_NTP-PPase_dom"/>
</dbReference>
<evidence type="ECO:0000313" key="2">
    <source>
        <dbReference type="EMBL" id="GAA3977612.1"/>
    </source>
</evidence>
<evidence type="ECO:0000259" key="1">
    <source>
        <dbReference type="SMART" id="SM00507"/>
    </source>
</evidence>
<dbReference type="CDD" id="cd00085">
    <property type="entry name" value="HNHc"/>
    <property type="match status" value="1"/>
</dbReference>
<dbReference type="Pfam" id="PF01844">
    <property type="entry name" value="HNH"/>
    <property type="match status" value="1"/>
</dbReference>
<dbReference type="InterPro" id="IPR002711">
    <property type="entry name" value="HNH"/>
</dbReference>
<dbReference type="EMBL" id="BAABBO010000021">
    <property type="protein sequence ID" value="GAA3977612.1"/>
    <property type="molecule type" value="Genomic_DNA"/>
</dbReference>
<evidence type="ECO:0000313" key="3">
    <source>
        <dbReference type="Proteomes" id="UP001501337"/>
    </source>
</evidence>
<gene>
    <name evidence="2" type="ORF">GCM10022278_37960</name>
</gene>
<dbReference type="InterPro" id="IPR003615">
    <property type="entry name" value="HNH_nuc"/>
</dbReference>
<name>A0ABP7Q786_9GAMM</name>
<dbReference type="SMART" id="SM00507">
    <property type="entry name" value="HNHc"/>
    <property type="match status" value="1"/>
</dbReference>
<sequence>MTSTLSKFLSNNMSMTEVYQPVIIRELLRCNGQCTKTDLAAVLARYDLSILDYYKKIVMRWPKITLAKHDIISYQKEGEIFKLNSEIYDANNIGVEVEICSNKIEEWIDKKKNKEKSPRANESLRYKILKLAHGKCELCGIPSSLRPIDVDHIEPESTKNKNGQVKKDGKWIDVHSEENLQALCSKCNRAKRATDNTDFRRTKKLIRDNIPDFIRRDGRNPIIKRLKGIDLLNALKEKLIEEHEEFISESNSTKSVHELADMLEVILSIARYNGCNIDELFEIAEIKKKENGGFEEGFFYEGDYG</sequence>
<keyword evidence="3" id="KW-1185">Reference proteome</keyword>
<dbReference type="RefSeq" id="WP_344809371.1">
    <property type="nucleotide sequence ID" value="NZ_BAABBO010000021.1"/>
</dbReference>
<accession>A0ABP7Q786</accession>
<dbReference type="Gene3D" id="1.10.30.50">
    <property type="match status" value="1"/>
</dbReference>
<comment type="caution">
    <text evidence="2">The sequence shown here is derived from an EMBL/GenBank/DDBJ whole genome shotgun (WGS) entry which is preliminary data.</text>
</comment>
<dbReference type="CDD" id="cd11532">
    <property type="entry name" value="NTP-PPase_COG4997"/>
    <property type="match status" value="1"/>
</dbReference>
<protein>
    <recommendedName>
        <fullName evidence="1">HNH nuclease domain-containing protein</fullName>
    </recommendedName>
</protein>
<dbReference type="Proteomes" id="UP001501337">
    <property type="component" value="Unassembled WGS sequence"/>
</dbReference>
<reference evidence="3" key="1">
    <citation type="journal article" date="2019" name="Int. J. Syst. Evol. Microbiol.">
        <title>The Global Catalogue of Microorganisms (GCM) 10K type strain sequencing project: providing services to taxonomists for standard genome sequencing and annotation.</title>
        <authorList>
            <consortium name="The Broad Institute Genomics Platform"/>
            <consortium name="The Broad Institute Genome Sequencing Center for Infectious Disease"/>
            <person name="Wu L."/>
            <person name="Ma J."/>
        </authorList>
    </citation>
    <scope>NUCLEOTIDE SEQUENCE [LARGE SCALE GENOMIC DNA]</scope>
    <source>
        <strain evidence="3">JCM 17555</strain>
    </source>
</reference>
<organism evidence="2 3">
    <name type="scientific">Allohahella marinimesophila</name>
    <dbReference type="NCBI Taxonomy" id="1054972"/>
    <lineage>
        <taxon>Bacteria</taxon>
        <taxon>Pseudomonadati</taxon>
        <taxon>Pseudomonadota</taxon>
        <taxon>Gammaproteobacteria</taxon>
        <taxon>Oceanospirillales</taxon>
        <taxon>Hahellaceae</taxon>
        <taxon>Allohahella</taxon>
    </lineage>
</organism>
<proteinExistence type="predicted"/>